<accession>A0ABU7F7S2</accession>
<reference evidence="1 2" key="1">
    <citation type="submission" date="2021-06" db="EMBL/GenBank/DDBJ databases">
        <authorList>
            <person name="Palmer J.M."/>
        </authorList>
    </citation>
    <scope>NUCLEOTIDE SEQUENCE [LARGE SCALE GENOMIC DNA]</scope>
    <source>
        <strain evidence="1 2">CL_MEX2019</strain>
        <tissue evidence="1">Muscle</tissue>
    </source>
</reference>
<evidence type="ECO:0000313" key="1">
    <source>
        <dbReference type="EMBL" id="MED6295437.1"/>
    </source>
</evidence>
<keyword evidence="2" id="KW-1185">Reference proteome</keyword>
<gene>
    <name evidence="1" type="ORF">CHARACLAT_031851</name>
</gene>
<dbReference type="EMBL" id="JAHUTJ010079123">
    <property type="protein sequence ID" value="MED6295437.1"/>
    <property type="molecule type" value="Genomic_DNA"/>
</dbReference>
<organism evidence="1 2">
    <name type="scientific">Characodon lateralis</name>
    <dbReference type="NCBI Taxonomy" id="208331"/>
    <lineage>
        <taxon>Eukaryota</taxon>
        <taxon>Metazoa</taxon>
        <taxon>Chordata</taxon>
        <taxon>Craniata</taxon>
        <taxon>Vertebrata</taxon>
        <taxon>Euteleostomi</taxon>
        <taxon>Actinopterygii</taxon>
        <taxon>Neopterygii</taxon>
        <taxon>Teleostei</taxon>
        <taxon>Neoteleostei</taxon>
        <taxon>Acanthomorphata</taxon>
        <taxon>Ovalentaria</taxon>
        <taxon>Atherinomorphae</taxon>
        <taxon>Cyprinodontiformes</taxon>
        <taxon>Goodeidae</taxon>
        <taxon>Characodon</taxon>
    </lineage>
</organism>
<sequence>MGVYLLLGLIDEITTQRRGKEDPGLAFSCDRCVMSPAAWDVQTSARFFTSHSTFSDLLNLIYVPLSADLSSTELTPLCMTLFSAHSIKNHLL</sequence>
<name>A0ABU7F7S2_9TELE</name>
<proteinExistence type="predicted"/>
<evidence type="ECO:0000313" key="2">
    <source>
        <dbReference type="Proteomes" id="UP001352852"/>
    </source>
</evidence>
<protein>
    <submittedName>
        <fullName evidence="1">Uncharacterized protein</fullName>
    </submittedName>
</protein>
<comment type="caution">
    <text evidence="1">The sequence shown here is derived from an EMBL/GenBank/DDBJ whole genome shotgun (WGS) entry which is preliminary data.</text>
</comment>
<dbReference type="Proteomes" id="UP001352852">
    <property type="component" value="Unassembled WGS sequence"/>
</dbReference>